<evidence type="ECO:0000259" key="2">
    <source>
        <dbReference type="Pfam" id="PF00135"/>
    </source>
</evidence>
<gene>
    <name evidence="3" type="ORF">OSB1V03_LOCUS16844</name>
</gene>
<keyword evidence="4" id="KW-1185">Reference proteome</keyword>
<evidence type="ECO:0000313" key="3">
    <source>
        <dbReference type="EMBL" id="CAD7637079.1"/>
    </source>
</evidence>
<protein>
    <recommendedName>
        <fullName evidence="2">Carboxylesterase type B domain-containing protein</fullName>
    </recommendedName>
</protein>
<feature type="domain" description="Carboxylesterase type B" evidence="2">
    <location>
        <begin position="1"/>
        <end position="77"/>
    </location>
</feature>
<feature type="non-terminal residue" evidence="3">
    <location>
        <position position="100"/>
    </location>
</feature>
<dbReference type="EMBL" id="CAJPIZ010019313">
    <property type="protein sequence ID" value="CAG2116889.1"/>
    <property type="molecule type" value="Genomic_DNA"/>
</dbReference>
<accession>A0A7R9L8N7</accession>
<reference evidence="3" key="1">
    <citation type="submission" date="2020-11" db="EMBL/GenBank/DDBJ databases">
        <authorList>
            <person name="Tran Van P."/>
        </authorList>
    </citation>
    <scope>NUCLEOTIDE SEQUENCE</scope>
</reference>
<dbReference type="Gene3D" id="3.40.50.1820">
    <property type="entry name" value="alpha/beta hydrolase"/>
    <property type="match status" value="1"/>
</dbReference>
<proteinExistence type="predicted"/>
<dbReference type="AlphaFoldDB" id="A0A7R9L8N7"/>
<dbReference type="Pfam" id="PF00135">
    <property type="entry name" value="COesterase"/>
    <property type="match status" value="1"/>
</dbReference>
<name>A0A7R9L8N7_9ACAR</name>
<dbReference type="SUPFAM" id="SSF53474">
    <property type="entry name" value="alpha/beta-Hydrolases"/>
    <property type="match status" value="1"/>
</dbReference>
<organism evidence="3">
    <name type="scientific">Medioppia subpectinata</name>
    <dbReference type="NCBI Taxonomy" id="1979941"/>
    <lineage>
        <taxon>Eukaryota</taxon>
        <taxon>Metazoa</taxon>
        <taxon>Ecdysozoa</taxon>
        <taxon>Arthropoda</taxon>
        <taxon>Chelicerata</taxon>
        <taxon>Arachnida</taxon>
        <taxon>Acari</taxon>
        <taxon>Acariformes</taxon>
        <taxon>Sarcoptiformes</taxon>
        <taxon>Oribatida</taxon>
        <taxon>Brachypylina</taxon>
        <taxon>Oppioidea</taxon>
        <taxon>Oppiidae</taxon>
        <taxon>Medioppia</taxon>
    </lineage>
</organism>
<dbReference type="Proteomes" id="UP000759131">
    <property type="component" value="Unassembled WGS sequence"/>
</dbReference>
<dbReference type="EMBL" id="OC873888">
    <property type="protein sequence ID" value="CAD7637079.1"/>
    <property type="molecule type" value="Genomic_DNA"/>
</dbReference>
<sequence length="100" mass="11738">MGVCHTSDMLPAFGHPFLMPIDYIDREKDISVKMMDSFISFIRTGNPGVMDGAQWPHYYTMGDNIVEPYYEYTNTSKAATNFYFGLKHYECNYLWNKHNF</sequence>
<evidence type="ECO:0000313" key="4">
    <source>
        <dbReference type="Proteomes" id="UP000759131"/>
    </source>
</evidence>
<keyword evidence="1" id="KW-0325">Glycoprotein</keyword>
<dbReference type="InterPro" id="IPR002018">
    <property type="entry name" value="CarbesteraseB"/>
</dbReference>
<evidence type="ECO:0000256" key="1">
    <source>
        <dbReference type="ARBA" id="ARBA00023180"/>
    </source>
</evidence>
<dbReference type="OrthoDB" id="6515014at2759"/>
<dbReference type="InterPro" id="IPR029058">
    <property type="entry name" value="AB_hydrolase_fold"/>
</dbReference>